<evidence type="ECO:0000256" key="4">
    <source>
        <dbReference type="ARBA" id="ARBA00048391"/>
    </source>
</evidence>
<evidence type="ECO:0000256" key="2">
    <source>
        <dbReference type="ARBA" id="ARBA00022679"/>
    </source>
</evidence>
<feature type="domain" description="Release factor glutamine methyltransferase N-terminal" evidence="7">
    <location>
        <begin position="14"/>
        <end position="82"/>
    </location>
</feature>
<feature type="domain" description="Methyltransferase small" evidence="6">
    <location>
        <begin position="113"/>
        <end position="199"/>
    </location>
</feature>
<dbReference type="InterPro" id="IPR050320">
    <property type="entry name" value="N5-glutamine_MTase"/>
</dbReference>
<dbReference type="SUPFAM" id="SSF53335">
    <property type="entry name" value="S-adenosyl-L-methionine-dependent methyltransferases"/>
    <property type="match status" value="1"/>
</dbReference>
<dbReference type="Gene3D" id="3.40.50.150">
    <property type="entry name" value="Vaccinia Virus protein VP39"/>
    <property type="match status" value="1"/>
</dbReference>
<dbReference type="EMBL" id="FNZU01000001">
    <property type="protein sequence ID" value="SEK21116.1"/>
    <property type="molecule type" value="Genomic_DNA"/>
</dbReference>
<proteinExistence type="inferred from homology"/>
<dbReference type="EC" id="2.1.1.297" evidence="5"/>
<dbReference type="PANTHER" id="PTHR18895">
    <property type="entry name" value="HEMK METHYLTRANSFERASE"/>
    <property type="match status" value="1"/>
</dbReference>
<dbReference type="InterPro" id="IPR002052">
    <property type="entry name" value="DNA_methylase_N6_adenine_CS"/>
</dbReference>
<dbReference type="GO" id="GO:0032259">
    <property type="term" value="P:methylation"/>
    <property type="evidence" value="ECO:0007669"/>
    <property type="project" value="UniProtKB-KW"/>
</dbReference>
<evidence type="ECO:0000256" key="3">
    <source>
        <dbReference type="ARBA" id="ARBA00022691"/>
    </source>
</evidence>
<dbReference type="STRING" id="426702.SAMN04488099_101195"/>
<gene>
    <name evidence="5" type="primary">prmC</name>
    <name evidence="8" type="ORF">SAMN04488099_101195</name>
</gene>
<comment type="function">
    <text evidence="5">Methylates the class 1 translation termination release factors RF1/PrfA and RF2/PrfB on the glutamine residue of the universally conserved GGQ motif.</text>
</comment>
<feature type="binding site" evidence="5">
    <location>
        <begin position="126"/>
        <end position="130"/>
    </location>
    <ligand>
        <name>S-adenosyl-L-methionine</name>
        <dbReference type="ChEBI" id="CHEBI:59789"/>
    </ligand>
</feature>
<evidence type="ECO:0000256" key="5">
    <source>
        <dbReference type="HAMAP-Rule" id="MF_02126"/>
    </source>
</evidence>
<dbReference type="PROSITE" id="PS00092">
    <property type="entry name" value="N6_MTASE"/>
    <property type="match status" value="1"/>
</dbReference>
<accession>A0A1H7F4N8</accession>
<keyword evidence="1 5" id="KW-0489">Methyltransferase</keyword>
<reference evidence="9" key="1">
    <citation type="submission" date="2016-10" db="EMBL/GenBank/DDBJ databases">
        <authorList>
            <person name="Varghese N."/>
            <person name="Submissions S."/>
        </authorList>
    </citation>
    <scope>NUCLEOTIDE SEQUENCE [LARGE SCALE GENOMIC DNA]</scope>
    <source>
        <strain evidence="9">DSM 19183</strain>
    </source>
</reference>
<dbReference type="InterPro" id="IPR040758">
    <property type="entry name" value="PrmC_N"/>
</dbReference>
<evidence type="ECO:0000259" key="7">
    <source>
        <dbReference type="Pfam" id="PF17827"/>
    </source>
</evidence>
<dbReference type="HAMAP" id="MF_02126">
    <property type="entry name" value="RF_methyltr_PrmC"/>
    <property type="match status" value="1"/>
</dbReference>
<dbReference type="Pfam" id="PF05175">
    <property type="entry name" value="MTS"/>
    <property type="match status" value="1"/>
</dbReference>
<dbReference type="Pfam" id="PF17827">
    <property type="entry name" value="PrmC_N"/>
    <property type="match status" value="1"/>
</dbReference>
<evidence type="ECO:0000259" key="6">
    <source>
        <dbReference type="Pfam" id="PF05175"/>
    </source>
</evidence>
<evidence type="ECO:0000313" key="8">
    <source>
        <dbReference type="EMBL" id="SEK21116.1"/>
    </source>
</evidence>
<dbReference type="OrthoDB" id="9800643at2"/>
<name>A0A1H7F4N8_9LACT</name>
<dbReference type="CDD" id="cd02440">
    <property type="entry name" value="AdoMet_MTases"/>
    <property type="match status" value="1"/>
</dbReference>
<dbReference type="RefSeq" id="WP_091478356.1">
    <property type="nucleotide sequence ID" value="NZ_BJYC01000001.1"/>
</dbReference>
<dbReference type="GO" id="GO:0003676">
    <property type="term" value="F:nucleic acid binding"/>
    <property type="evidence" value="ECO:0007669"/>
    <property type="project" value="InterPro"/>
</dbReference>
<comment type="catalytic activity">
    <reaction evidence="4 5">
        <text>L-glutaminyl-[peptide chain release factor] + S-adenosyl-L-methionine = N(5)-methyl-L-glutaminyl-[peptide chain release factor] + S-adenosyl-L-homocysteine + H(+)</text>
        <dbReference type="Rhea" id="RHEA:42896"/>
        <dbReference type="Rhea" id="RHEA-COMP:10271"/>
        <dbReference type="Rhea" id="RHEA-COMP:10272"/>
        <dbReference type="ChEBI" id="CHEBI:15378"/>
        <dbReference type="ChEBI" id="CHEBI:30011"/>
        <dbReference type="ChEBI" id="CHEBI:57856"/>
        <dbReference type="ChEBI" id="CHEBI:59789"/>
        <dbReference type="ChEBI" id="CHEBI:61891"/>
        <dbReference type="EC" id="2.1.1.297"/>
    </reaction>
</comment>
<sequence>MSTNGTDPKITVGEVLNWASSFLKMNRREPNIAEWVMKELFSWTITDLLSRRQTHLTEEQWATYKQAIEECADGRPPQQVVGHEWFYGRPFTVTSDTLIPRPETEEWFHRYLKILPDRAMNVLDIGTGSGVLAVSHKLERPQDKVTAVDISPEALAIAQLNAKSMGADVNFLESDVTEKVTGSFDLVLSNPPYISQNERNEMDESVLNFEPQLALFADEEGLYFYKKMAETLPRLMNNGGQIVLEYGYRQGEQVKAIFEHAFPEADVVIWKDMSGHDRVLHVSHINQERQ</sequence>
<organism evidence="8 9">
    <name type="scientific">Alkalibacterium pelagium</name>
    <dbReference type="NCBI Taxonomy" id="426702"/>
    <lineage>
        <taxon>Bacteria</taxon>
        <taxon>Bacillati</taxon>
        <taxon>Bacillota</taxon>
        <taxon>Bacilli</taxon>
        <taxon>Lactobacillales</taxon>
        <taxon>Carnobacteriaceae</taxon>
        <taxon>Alkalibacterium</taxon>
    </lineage>
</organism>
<evidence type="ECO:0000256" key="1">
    <source>
        <dbReference type="ARBA" id="ARBA00022603"/>
    </source>
</evidence>
<keyword evidence="2 5" id="KW-0808">Transferase</keyword>
<keyword evidence="3 5" id="KW-0949">S-adenosyl-L-methionine</keyword>
<dbReference type="Gene3D" id="1.10.8.10">
    <property type="entry name" value="DNA helicase RuvA subunit, C-terminal domain"/>
    <property type="match status" value="1"/>
</dbReference>
<dbReference type="Proteomes" id="UP000199081">
    <property type="component" value="Unassembled WGS sequence"/>
</dbReference>
<dbReference type="GO" id="GO:0102559">
    <property type="term" value="F:peptide chain release factor N(5)-glutamine methyltransferase activity"/>
    <property type="evidence" value="ECO:0007669"/>
    <property type="project" value="UniProtKB-EC"/>
</dbReference>
<protein>
    <recommendedName>
        <fullName evidence="5">Release factor glutamine methyltransferase</fullName>
        <shortName evidence="5">RF MTase</shortName>
        <ecNumber evidence="5">2.1.1.297</ecNumber>
    </recommendedName>
    <alternativeName>
        <fullName evidence="5">N5-glutamine methyltransferase PrmC</fullName>
    </alternativeName>
    <alternativeName>
        <fullName evidence="5">Protein-(glutamine-N5) MTase PrmC</fullName>
    </alternativeName>
    <alternativeName>
        <fullName evidence="5">Protein-glutamine N-methyltransferase PrmC</fullName>
    </alternativeName>
</protein>
<comment type="similarity">
    <text evidence="5">Belongs to the protein N5-glutamine methyltransferase family. PrmC subfamily.</text>
</comment>
<dbReference type="AlphaFoldDB" id="A0A1H7F4N8"/>
<dbReference type="InterPro" id="IPR029063">
    <property type="entry name" value="SAM-dependent_MTases_sf"/>
</dbReference>
<keyword evidence="9" id="KW-1185">Reference proteome</keyword>
<comment type="caution">
    <text evidence="5">Lacks conserved residue(s) required for the propagation of feature annotation.</text>
</comment>
<dbReference type="NCBIfam" id="TIGR00536">
    <property type="entry name" value="hemK_fam"/>
    <property type="match status" value="1"/>
</dbReference>
<dbReference type="InterPro" id="IPR004556">
    <property type="entry name" value="HemK-like"/>
</dbReference>
<feature type="binding site" evidence="5">
    <location>
        <begin position="190"/>
        <end position="193"/>
    </location>
    <ligand>
        <name>substrate</name>
    </ligand>
</feature>
<dbReference type="InterPro" id="IPR007848">
    <property type="entry name" value="Small_mtfrase_dom"/>
</dbReference>
<feature type="binding site" evidence="5">
    <location>
        <position position="149"/>
    </location>
    <ligand>
        <name>S-adenosyl-L-methionine</name>
        <dbReference type="ChEBI" id="CHEBI:59789"/>
    </ligand>
</feature>
<dbReference type="NCBIfam" id="TIGR03534">
    <property type="entry name" value="RF_mod_PrmC"/>
    <property type="match status" value="1"/>
</dbReference>
<evidence type="ECO:0000313" key="9">
    <source>
        <dbReference type="Proteomes" id="UP000199081"/>
    </source>
</evidence>
<feature type="binding site" evidence="5">
    <location>
        <position position="190"/>
    </location>
    <ligand>
        <name>S-adenosyl-L-methionine</name>
        <dbReference type="ChEBI" id="CHEBI:59789"/>
    </ligand>
</feature>
<dbReference type="PANTHER" id="PTHR18895:SF74">
    <property type="entry name" value="MTRF1L RELEASE FACTOR GLUTAMINE METHYLTRANSFERASE"/>
    <property type="match status" value="1"/>
</dbReference>
<dbReference type="InterPro" id="IPR019874">
    <property type="entry name" value="RF_methyltr_PrmC"/>
</dbReference>